<dbReference type="GO" id="GO:0022857">
    <property type="term" value="F:transmembrane transporter activity"/>
    <property type="evidence" value="ECO:0007669"/>
    <property type="project" value="InterPro"/>
</dbReference>
<proteinExistence type="predicted"/>
<dbReference type="Proteomes" id="UP001200513">
    <property type="component" value="Chromosome"/>
</dbReference>
<dbReference type="PANTHER" id="PTHR23530:SF1">
    <property type="entry name" value="PERMEASE, MAJOR FACILITATOR SUPERFAMILY-RELATED"/>
    <property type="match status" value="1"/>
</dbReference>
<dbReference type="PANTHER" id="PTHR23530">
    <property type="entry name" value="TRANSPORT PROTEIN-RELATED"/>
    <property type="match status" value="1"/>
</dbReference>
<protein>
    <submittedName>
        <fullName evidence="3">MFS transporter</fullName>
    </submittedName>
</protein>
<dbReference type="Pfam" id="PF07690">
    <property type="entry name" value="MFS_1"/>
    <property type="match status" value="1"/>
</dbReference>
<feature type="transmembrane region" description="Helical" evidence="1">
    <location>
        <begin position="176"/>
        <end position="194"/>
    </location>
</feature>
<feature type="transmembrane region" description="Helical" evidence="1">
    <location>
        <begin position="246"/>
        <end position="269"/>
    </location>
</feature>
<accession>A0A9Y1BQN0</accession>
<feature type="transmembrane region" description="Helical" evidence="1">
    <location>
        <begin position="106"/>
        <end position="130"/>
    </location>
</feature>
<reference evidence="3" key="1">
    <citation type="journal article" date="2022" name="Nat. Microbiol.">
        <title>Unique mobile elements and scalable gene flow at the prokaryote-eukaryote boundary revealed by circularized Asgard archaea genomes.</title>
        <authorList>
            <person name="Wu F."/>
            <person name="Speth D.R."/>
            <person name="Philosof A."/>
            <person name="Cremiere A."/>
            <person name="Narayanan A."/>
            <person name="Barco R.A."/>
            <person name="Connon S.A."/>
            <person name="Amend J.P."/>
            <person name="Antoshechkin I.A."/>
            <person name="Orphan V.J."/>
        </authorList>
    </citation>
    <scope>NUCLEOTIDE SEQUENCE</scope>
    <source>
        <strain evidence="3">PR6</strain>
    </source>
</reference>
<dbReference type="PROSITE" id="PS50850">
    <property type="entry name" value="MFS"/>
    <property type="match status" value="1"/>
</dbReference>
<organism evidence="3">
    <name type="scientific">Candidatus Heimdallarchaeum endolithica</name>
    <dbReference type="NCBI Taxonomy" id="2876572"/>
    <lineage>
        <taxon>Archaea</taxon>
        <taxon>Promethearchaeati</taxon>
        <taxon>Candidatus Heimdallarchaeota</taxon>
        <taxon>Candidatus Heimdallarchaeia (ex Rinke et al. 2021) (nom. nud.)</taxon>
        <taxon>Candidatus Heimdallarchaeales</taxon>
        <taxon>Candidatus Heimdallarchaeaceae</taxon>
        <taxon>Candidatus Heimdallarchaeum</taxon>
    </lineage>
</organism>
<evidence type="ECO:0000313" key="3">
    <source>
        <dbReference type="EMBL" id="UJG43434.1"/>
    </source>
</evidence>
<keyword evidence="1" id="KW-0812">Transmembrane</keyword>
<evidence type="ECO:0000259" key="2">
    <source>
        <dbReference type="PROSITE" id="PS50850"/>
    </source>
</evidence>
<keyword evidence="1" id="KW-0472">Membrane</keyword>
<feature type="transmembrane region" description="Helical" evidence="1">
    <location>
        <begin position="21"/>
        <end position="43"/>
    </location>
</feature>
<feature type="transmembrane region" description="Helical" evidence="1">
    <location>
        <begin position="82"/>
        <end position="100"/>
    </location>
</feature>
<dbReference type="AlphaFoldDB" id="A0A9Y1BQN0"/>
<sequence>MCSSTNELKGKEKEKLIKRNNLFFILSKLDITAMVIPVIVKVWELANLSFAQMLLLQGIFALSIMIFEIPSGAFSDMFKRKLVLVTGYSILTVACFLYFIGRSFTAYALAEALFGVGGAVISGSDVSLVYDGLIEINEIERYKQILSKATTLSFLTAMISLPISGLIALHNLYTPLLIISISFGFKAVMFLFVYEPERKKAESINGATVKSIKLLIHSKFLISIFIATFSLSVFGRAVFWSYQPKLFALNISTFEIGLIFATMNLIAALSSTIIGRLKQKFELLAVYAFLIIETTSYLVIWKLHSLLILTAIYALQITRGGRAPIISQMIQRKLSSDLRATFTSFISAITNLAFFIYSLFLNFYNVTIDTTVFSAMIGATLLLPFFFILNNFKLNNNELNYTLQVLK</sequence>
<keyword evidence="1" id="KW-1133">Transmembrane helix</keyword>
<feature type="domain" description="Major facilitator superfamily (MFS) profile" evidence="2">
    <location>
        <begin position="1"/>
        <end position="393"/>
    </location>
</feature>
<feature type="transmembrane region" description="Helical" evidence="1">
    <location>
        <begin position="220"/>
        <end position="240"/>
    </location>
</feature>
<feature type="transmembrane region" description="Helical" evidence="1">
    <location>
        <begin position="49"/>
        <end position="70"/>
    </location>
</feature>
<dbReference type="Gene3D" id="1.20.1250.20">
    <property type="entry name" value="MFS general substrate transporter like domains"/>
    <property type="match status" value="1"/>
</dbReference>
<dbReference type="InterPro" id="IPR036259">
    <property type="entry name" value="MFS_trans_sf"/>
</dbReference>
<feature type="transmembrane region" description="Helical" evidence="1">
    <location>
        <begin position="306"/>
        <end position="326"/>
    </location>
</feature>
<feature type="transmembrane region" description="Helical" evidence="1">
    <location>
        <begin position="338"/>
        <end position="360"/>
    </location>
</feature>
<dbReference type="InterPro" id="IPR020846">
    <property type="entry name" value="MFS_dom"/>
</dbReference>
<evidence type="ECO:0000256" key="1">
    <source>
        <dbReference type="SAM" id="Phobius"/>
    </source>
</evidence>
<dbReference type="InterPro" id="IPR011701">
    <property type="entry name" value="MFS"/>
</dbReference>
<dbReference type="InterPro" id="IPR053160">
    <property type="entry name" value="MFS_DHA3_Transporter"/>
</dbReference>
<feature type="transmembrane region" description="Helical" evidence="1">
    <location>
        <begin position="281"/>
        <end position="300"/>
    </location>
</feature>
<feature type="transmembrane region" description="Helical" evidence="1">
    <location>
        <begin position="151"/>
        <end position="170"/>
    </location>
</feature>
<gene>
    <name evidence="3" type="ORF">K9W46_13825</name>
</gene>
<feature type="transmembrane region" description="Helical" evidence="1">
    <location>
        <begin position="372"/>
        <end position="389"/>
    </location>
</feature>
<dbReference type="EMBL" id="CP084167">
    <property type="protein sequence ID" value="UJG43434.1"/>
    <property type="molecule type" value="Genomic_DNA"/>
</dbReference>
<name>A0A9Y1BQN0_9ARCH</name>
<dbReference type="SUPFAM" id="SSF103473">
    <property type="entry name" value="MFS general substrate transporter"/>
    <property type="match status" value="1"/>
</dbReference>